<name>W7J377_9PSEU</name>
<evidence type="ECO:0000313" key="8">
    <source>
        <dbReference type="EMBL" id="EWC63416.1"/>
    </source>
</evidence>
<evidence type="ECO:0000256" key="2">
    <source>
        <dbReference type="ARBA" id="ARBA00022617"/>
    </source>
</evidence>
<sequence>MALRDEIALGGRLALVWGGVWGIAAAGDPLARVVAPPWRADPYAQYRRLSGAQRSRTGAVTVASHALVSQVLRDRRLGVRTADGSEPAPFARSPLPAEHLVTHTFLEEDPPNHTRLRGLARPAFGPKQIAGYRESVEKTTHRLLDDALAKPVFDLVADFASPLPIAVISDLLGVPDVDADTFLRYGRVLGASLDGIKSVRHARDLRDATGELQKLFLRLIEERTADPGPDVISTLVEALGRGELTEQELLSTCELLLIAGFETTSNLIGNAVHTFAAHPDQWAALRADPSLAPAAVDEVLRYESPVQMTQRLPHEDVEIGGVKARAGTLVACLLGAANRDPEVFTDPDRFDISRPDSGDHLSFSSGIHYCLGAPLARLEGEVALTALAERLPELKPVGRARWRKTVVIRGLTRYRLAR</sequence>
<dbReference type="RefSeq" id="WP_035279337.1">
    <property type="nucleotide sequence ID" value="NZ_AYXG01000043.1"/>
</dbReference>
<reference evidence="8 9" key="1">
    <citation type="journal article" date="2014" name="Genome Announc.">
        <title>Draft Genome Sequence of the Antitrypanosomally Active Sponge-Associated Bacterium Actinokineospora sp. Strain EG49.</title>
        <authorList>
            <person name="Harjes J."/>
            <person name="Ryu T."/>
            <person name="Abdelmohsen U.R."/>
            <person name="Moitinho-Silva L."/>
            <person name="Horn H."/>
            <person name="Ravasi T."/>
            <person name="Hentschel U."/>
        </authorList>
    </citation>
    <scope>NUCLEOTIDE SEQUENCE [LARGE SCALE GENOMIC DNA]</scope>
    <source>
        <strain evidence="8 9">EG49</strain>
    </source>
</reference>
<keyword evidence="9" id="KW-1185">Reference proteome</keyword>
<evidence type="ECO:0000256" key="5">
    <source>
        <dbReference type="ARBA" id="ARBA00023004"/>
    </source>
</evidence>
<dbReference type="EMBL" id="AYXG01000043">
    <property type="protein sequence ID" value="EWC63416.1"/>
    <property type="molecule type" value="Genomic_DNA"/>
</dbReference>
<comment type="caution">
    <text evidence="8">The sequence shown here is derived from an EMBL/GenBank/DDBJ whole genome shotgun (WGS) entry which is preliminary data.</text>
</comment>
<evidence type="ECO:0000256" key="6">
    <source>
        <dbReference type="ARBA" id="ARBA00023033"/>
    </source>
</evidence>
<accession>W7J377</accession>
<dbReference type="GO" id="GO:0020037">
    <property type="term" value="F:heme binding"/>
    <property type="evidence" value="ECO:0007669"/>
    <property type="project" value="InterPro"/>
</dbReference>
<dbReference type="PRINTS" id="PR00359">
    <property type="entry name" value="BP450"/>
</dbReference>
<dbReference type="PANTHER" id="PTHR46696">
    <property type="entry name" value="P450, PUTATIVE (EUROFUNG)-RELATED"/>
    <property type="match status" value="1"/>
</dbReference>
<evidence type="ECO:0000256" key="1">
    <source>
        <dbReference type="ARBA" id="ARBA00010617"/>
    </source>
</evidence>
<dbReference type="FunFam" id="1.10.630.10:FF:000018">
    <property type="entry name" value="Cytochrome P450 monooxygenase"/>
    <property type="match status" value="1"/>
</dbReference>
<dbReference type="InterPro" id="IPR002397">
    <property type="entry name" value="Cyt_P450_B"/>
</dbReference>
<dbReference type="InterPro" id="IPR036396">
    <property type="entry name" value="Cyt_P450_sf"/>
</dbReference>
<dbReference type="PRINTS" id="PR00385">
    <property type="entry name" value="P450"/>
</dbReference>
<dbReference type="CDD" id="cd20625">
    <property type="entry name" value="CYP164-like"/>
    <property type="match status" value="1"/>
</dbReference>
<dbReference type="PROSITE" id="PS00086">
    <property type="entry name" value="CYTOCHROME_P450"/>
    <property type="match status" value="1"/>
</dbReference>
<dbReference type="GO" id="GO:0005506">
    <property type="term" value="F:iron ion binding"/>
    <property type="evidence" value="ECO:0007669"/>
    <property type="project" value="InterPro"/>
</dbReference>
<comment type="similarity">
    <text evidence="1 7">Belongs to the cytochrome P450 family.</text>
</comment>
<proteinExistence type="inferred from homology"/>
<keyword evidence="4 7" id="KW-0560">Oxidoreductase</keyword>
<gene>
    <name evidence="8" type="ORF">UO65_1093</name>
</gene>
<keyword evidence="2 7" id="KW-0349">Heme</keyword>
<dbReference type="GO" id="GO:0036199">
    <property type="term" value="F:cholest-4-en-3-one 26-monooxygenase activity"/>
    <property type="evidence" value="ECO:0007669"/>
    <property type="project" value="TreeGrafter"/>
</dbReference>
<dbReference type="AlphaFoldDB" id="W7J377"/>
<dbReference type="Pfam" id="PF00067">
    <property type="entry name" value="p450"/>
    <property type="match status" value="1"/>
</dbReference>
<dbReference type="SUPFAM" id="SSF48264">
    <property type="entry name" value="Cytochrome P450"/>
    <property type="match status" value="1"/>
</dbReference>
<dbReference type="STRING" id="909613.UO65_1093"/>
<dbReference type="OrthoDB" id="4156795at2"/>
<keyword evidence="6 7" id="KW-0503">Monooxygenase</keyword>
<dbReference type="GO" id="GO:0006707">
    <property type="term" value="P:cholesterol catabolic process"/>
    <property type="evidence" value="ECO:0007669"/>
    <property type="project" value="TreeGrafter"/>
</dbReference>
<dbReference type="PANTHER" id="PTHR46696:SF4">
    <property type="entry name" value="BIOTIN BIOSYNTHESIS CYTOCHROME P450"/>
    <property type="match status" value="1"/>
</dbReference>
<evidence type="ECO:0000256" key="3">
    <source>
        <dbReference type="ARBA" id="ARBA00022723"/>
    </source>
</evidence>
<dbReference type="InterPro" id="IPR017972">
    <property type="entry name" value="Cyt_P450_CS"/>
</dbReference>
<protein>
    <submittedName>
        <fullName evidence="8">Putative cytochrome P450 hydroxylase</fullName>
    </submittedName>
</protein>
<evidence type="ECO:0000256" key="4">
    <source>
        <dbReference type="ARBA" id="ARBA00023002"/>
    </source>
</evidence>
<dbReference type="InterPro" id="IPR001128">
    <property type="entry name" value="Cyt_P450"/>
</dbReference>
<evidence type="ECO:0000256" key="7">
    <source>
        <dbReference type="RuleBase" id="RU000461"/>
    </source>
</evidence>
<organism evidence="8 9">
    <name type="scientific">Actinokineospora spheciospongiae</name>
    <dbReference type="NCBI Taxonomy" id="909613"/>
    <lineage>
        <taxon>Bacteria</taxon>
        <taxon>Bacillati</taxon>
        <taxon>Actinomycetota</taxon>
        <taxon>Actinomycetes</taxon>
        <taxon>Pseudonocardiales</taxon>
        <taxon>Pseudonocardiaceae</taxon>
        <taxon>Actinokineospora</taxon>
    </lineage>
</organism>
<dbReference type="eggNOG" id="COG2124">
    <property type="taxonomic scope" value="Bacteria"/>
</dbReference>
<dbReference type="GO" id="GO:0008395">
    <property type="term" value="F:steroid hydroxylase activity"/>
    <property type="evidence" value="ECO:0007669"/>
    <property type="project" value="TreeGrafter"/>
</dbReference>
<dbReference type="PATRIC" id="fig|909613.9.peg.1109"/>
<dbReference type="Gene3D" id="1.10.630.10">
    <property type="entry name" value="Cytochrome P450"/>
    <property type="match status" value="1"/>
</dbReference>
<keyword evidence="5 7" id="KW-0408">Iron</keyword>
<evidence type="ECO:0000313" key="9">
    <source>
        <dbReference type="Proteomes" id="UP000019277"/>
    </source>
</evidence>
<dbReference type="Proteomes" id="UP000019277">
    <property type="component" value="Unassembled WGS sequence"/>
</dbReference>
<keyword evidence="3 7" id="KW-0479">Metal-binding</keyword>